<keyword evidence="5" id="KW-0777">Teichoic acid biosynthesis</keyword>
<keyword evidence="8" id="KW-1185">Reference proteome</keyword>
<comment type="similarity">
    <text evidence="2">Belongs to the CDP-glycerol glycerophosphotransferase family.</text>
</comment>
<dbReference type="SUPFAM" id="SSF53756">
    <property type="entry name" value="UDP-Glycosyltransferase/glycogen phosphorylase"/>
    <property type="match status" value="1"/>
</dbReference>
<evidence type="ECO:0000256" key="1">
    <source>
        <dbReference type="ARBA" id="ARBA00004202"/>
    </source>
</evidence>
<dbReference type="Gene3D" id="3.40.50.11820">
    <property type="match status" value="1"/>
</dbReference>
<keyword evidence="6" id="KW-0472">Membrane</keyword>
<evidence type="ECO:0000256" key="3">
    <source>
        <dbReference type="ARBA" id="ARBA00022475"/>
    </source>
</evidence>
<reference evidence="7 8" key="1">
    <citation type="submission" date="2022-03" db="EMBL/GenBank/DDBJ databases">
        <title>Novel taxa within the pig intestine.</title>
        <authorList>
            <person name="Wylensek D."/>
            <person name="Bishof K."/>
            <person name="Afrizal A."/>
            <person name="Clavel T."/>
        </authorList>
    </citation>
    <scope>NUCLEOTIDE SEQUENCE [LARGE SCALE GENOMIC DNA]</scope>
    <source>
        <strain evidence="7 8">Cla-KB-P134</strain>
    </source>
</reference>
<dbReference type="InterPro" id="IPR051612">
    <property type="entry name" value="Teichoic_Acid_Biosynth"/>
</dbReference>
<dbReference type="EMBL" id="JALBUS010000016">
    <property type="protein sequence ID" value="MDX8418035.1"/>
    <property type="molecule type" value="Genomic_DNA"/>
</dbReference>
<dbReference type="PANTHER" id="PTHR37316:SF3">
    <property type="entry name" value="TEICHOIC ACID GLYCEROL-PHOSPHATE TRANSFERASE"/>
    <property type="match status" value="1"/>
</dbReference>
<evidence type="ECO:0000313" key="7">
    <source>
        <dbReference type="EMBL" id="MDX8418035.1"/>
    </source>
</evidence>
<evidence type="ECO:0000256" key="6">
    <source>
        <dbReference type="ARBA" id="ARBA00023136"/>
    </source>
</evidence>
<organism evidence="7 8">
    <name type="scientific">Absicoccus intestinalis</name>
    <dbReference type="NCBI Taxonomy" id="2926319"/>
    <lineage>
        <taxon>Bacteria</taxon>
        <taxon>Bacillati</taxon>
        <taxon>Bacillota</taxon>
        <taxon>Erysipelotrichia</taxon>
        <taxon>Erysipelotrichales</taxon>
        <taxon>Erysipelotrichaceae</taxon>
        <taxon>Absicoccus</taxon>
    </lineage>
</organism>
<dbReference type="InterPro" id="IPR007554">
    <property type="entry name" value="Glycerophosphate_synth"/>
</dbReference>
<comment type="subcellular location">
    <subcellularLocation>
        <location evidence="1">Cell membrane</location>
        <topology evidence="1">Peripheral membrane protein</topology>
    </subcellularLocation>
</comment>
<name>A0ABU4WNA1_9FIRM</name>
<evidence type="ECO:0000256" key="4">
    <source>
        <dbReference type="ARBA" id="ARBA00022679"/>
    </source>
</evidence>
<proteinExistence type="inferred from homology"/>
<dbReference type="InterPro" id="IPR043149">
    <property type="entry name" value="TagF_N"/>
</dbReference>
<accession>A0ABU4WNA1</accession>
<dbReference type="RefSeq" id="WP_320326297.1">
    <property type="nucleotide sequence ID" value="NZ_JALBUS010000016.1"/>
</dbReference>
<evidence type="ECO:0000313" key="8">
    <source>
        <dbReference type="Proteomes" id="UP001285244"/>
    </source>
</evidence>
<evidence type="ECO:0000256" key="2">
    <source>
        <dbReference type="ARBA" id="ARBA00010488"/>
    </source>
</evidence>
<dbReference type="InterPro" id="IPR043148">
    <property type="entry name" value="TagF_C"/>
</dbReference>
<gene>
    <name evidence="7" type="ORF">MOZ64_09335</name>
</gene>
<dbReference type="Gene3D" id="3.40.50.12580">
    <property type="match status" value="1"/>
</dbReference>
<comment type="caution">
    <text evidence="7">The sequence shown here is derived from an EMBL/GenBank/DDBJ whole genome shotgun (WGS) entry which is preliminary data.</text>
</comment>
<evidence type="ECO:0000256" key="5">
    <source>
        <dbReference type="ARBA" id="ARBA00022944"/>
    </source>
</evidence>
<protein>
    <submittedName>
        <fullName evidence="7">CDP-glycerol glycerophosphotransferase family protein</fullName>
    </submittedName>
</protein>
<dbReference type="Pfam" id="PF04464">
    <property type="entry name" value="Glyphos_transf"/>
    <property type="match status" value="1"/>
</dbReference>
<keyword evidence="4" id="KW-0808">Transferase</keyword>
<dbReference type="PANTHER" id="PTHR37316">
    <property type="entry name" value="TEICHOIC ACID GLYCEROL-PHOSPHATE PRIMASE"/>
    <property type="match status" value="1"/>
</dbReference>
<keyword evidence="3" id="KW-1003">Cell membrane</keyword>
<dbReference type="Proteomes" id="UP001285244">
    <property type="component" value="Unassembled WGS sequence"/>
</dbReference>
<sequence>MAWKQNMIRHAKRLVIRCFKVVYKGMQKTVSVDEHTVIFIAFHGRGYTDNPKYIHQEMCKQARFDGYTFVWALKKPNVEIEHAKTIRYNSLHYFYYMCKAKYWIVNCKLPKHIQKKPEQVYLQTWHGTPLKRLAHDIVEIENQTFYRSGMNRKQMTDTYDDDVAKYNYMIVPNAFSYKVFQTAFRINPERLIKTGYPRNDFLTNITPKQIQKIKQRFHIPTDKKVLLYAPTWRDNSYNTRGYTFALKADFHRWKEVLGDEYVVLFKPHYLIINTFKNDASLEGFIYNVDANADINDLYVISDILVTDYSSVFFDYANLNRPMYFYMFDLEEYADELRGFYFDIYEVMPGDIIQDEEQLLADIKKGQYDFKRLEAFNQRFNNWQDGHASQRVIDIVFGKE</sequence>